<organism evidence="1">
    <name type="scientific">Arion vulgaris</name>
    <dbReference type="NCBI Taxonomy" id="1028688"/>
    <lineage>
        <taxon>Eukaryota</taxon>
        <taxon>Metazoa</taxon>
        <taxon>Spiralia</taxon>
        <taxon>Lophotrochozoa</taxon>
        <taxon>Mollusca</taxon>
        <taxon>Gastropoda</taxon>
        <taxon>Heterobranchia</taxon>
        <taxon>Euthyneura</taxon>
        <taxon>Panpulmonata</taxon>
        <taxon>Eupulmonata</taxon>
        <taxon>Stylommatophora</taxon>
        <taxon>Helicina</taxon>
        <taxon>Arionoidea</taxon>
        <taxon>Arionidae</taxon>
        <taxon>Arion</taxon>
    </lineage>
</organism>
<dbReference type="EMBL" id="HACG01050944">
    <property type="protein sequence ID" value="CEK97812.1"/>
    <property type="molecule type" value="Transcribed_RNA"/>
</dbReference>
<reference evidence="1" key="1">
    <citation type="submission" date="2014-12" db="EMBL/GenBank/DDBJ databases">
        <title>Insight into the proteome of Arion vulgaris.</title>
        <authorList>
            <person name="Aradska J."/>
            <person name="Bulat T."/>
            <person name="Smidak R."/>
            <person name="Sarate P."/>
            <person name="Gangsoo J."/>
            <person name="Sialana F."/>
            <person name="Bilban M."/>
            <person name="Lubec G."/>
        </authorList>
    </citation>
    <scope>NUCLEOTIDE SEQUENCE</scope>
    <source>
        <tissue evidence="1">Skin</tissue>
    </source>
</reference>
<gene>
    <name evidence="1" type="primary">ORF216968</name>
</gene>
<name>A0A0B7BY00_9EUPU</name>
<evidence type="ECO:0000313" key="1">
    <source>
        <dbReference type="EMBL" id="CEK97812.1"/>
    </source>
</evidence>
<protein>
    <submittedName>
        <fullName evidence="1">Uncharacterized protein</fullName>
    </submittedName>
</protein>
<dbReference type="AlphaFoldDB" id="A0A0B7BY00"/>
<feature type="non-terminal residue" evidence="1">
    <location>
        <position position="1"/>
    </location>
</feature>
<accession>A0A0B7BY00</accession>
<proteinExistence type="predicted"/>
<sequence length="65" mass="7542">GTISMHTLYQLSWEMIVCRSTLSPVMSILWDSWHEDLTVCSIMIGKTGQVVNQQTAYTYIIHYFL</sequence>